<name>X5DDA8_9BACT</name>
<evidence type="ECO:0000256" key="1">
    <source>
        <dbReference type="SAM" id="Phobius"/>
    </source>
</evidence>
<dbReference type="eggNOG" id="ENOG50320QR">
    <property type="taxonomic scope" value="Bacteria"/>
</dbReference>
<accession>X5DDA8</accession>
<dbReference type="OrthoDB" id="5430146at2"/>
<protein>
    <submittedName>
        <fullName evidence="3">Putative redox-active protein (C_GCAxxG_C_C)</fullName>
    </submittedName>
    <submittedName>
        <fullName evidence="2">Tat pathway signal protein</fullName>
    </submittedName>
</protein>
<dbReference type="InterPro" id="IPR010181">
    <property type="entry name" value="CGCAxxGCC_motif"/>
</dbReference>
<reference evidence="3 5" key="2">
    <citation type="submission" date="2016-10" db="EMBL/GenBank/DDBJ databases">
        <authorList>
            <person name="de Groot N.N."/>
        </authorList>
    </citation>
    <scope>NUCLEOTIDE SEQUENCE [LARGE SCALE GENOMIC DNA]</scope>
    <source>
        <strain evidence="3 5">DSM 25947</strain>
    </source>
</reference>
<dbReference type="HOGENOM" id="CLU_063015_0_0_10"/>
<dbReference type="RefSeq" id="WP_051567964.1">
    <property type="nucleotide sequence ID" value="NZ_FOHT01000001.1"/>
</dbReference>
<dbReference type="STRING" id="1168034.FH5T_17420"/>
<reference evidence="2 4" key="1">
    <citation type="submission" date="2014-03" db="EMBL/GenBank/DDBJ databases">
        <title>Complete genome sequence of a deeply braunched marine Bacteroidia bacterium Draconibacterium orientale type strain FH5T.</title>
        <authorList>
            <person name="Li X."/>
            <person name="Wang X."/>
            <person name="Xie Z."/>
            <person name="Du Z."/>
            <person name="Chen G."/>
        </authorList>
    </citation>
    <scope>NUCLEOTIDE SEQUENCE [LARGE SCALE GENOMIC DNA]</scope>
    <source>
        <strain evidence="2 4">FH5</strain>
    </source>
</reference>
<dbReference type="Proteomes" id="UP000023772">
    <property type="component" value="Chromosome"/>
</dbReference>
<feature type="transmembrane region" description="Helical" evidence="1">
    <location>
        <begin position="108"/>
        <end position="129"/>
    </location>
</feature>
<dbReference type="KEGG" id="dori:FH5T_17420"/>
<keyword evidence="1" id="KW-0812">Transmembrane</keyword>
<evidence type="ECO:0000313" key="4">
    <source>
        <dbReference type="Proteomes" id="UP000023772"/>
    </source>
</evidence>
<organism evidence="3 5">
    <name type="scientific">Draconibacterium orientale</name>
    <dbReference type="NCBI Taxonomy" id="1168034"/>
    <lineage>
        <taxon>Bacteria</taxon>
        <taxon>Pseudomonadati</taxon>
        <taxon>Bacteroidota</taxon>
        <taxon>Bacteroidia</taxon>
        <taxon>Marinilabiliales</taxon>
        <taxon>Prolixibacteraceae</taxon>
        <taxon>Draconibacterium</taxon>
    </lineage>
</organism>
<dbReference type="Pfam" id="PF09719">
    <property type="entry name" value="C_GCAxxG_C_C"/>
    <property type="match status" value="1"/>
</dbReference>
<dbReference type="SUPFAM" id="SSF48695">
    <property type="entry name" value="Multiheme cytochromes"/>
    <property type="match status" value="1"/>
</dbReference>
<keyword evidence="1" id="KW-1133">Transmembrane helix</keyword>
<sequence length="276" mass="30043">MNRRNAMKIAAGAMIGGGAGLISLTQAFKPEPLPEKPAQKLEPGENATNWQYAQLDPTESGQIAYHQYSVGSCMYATFYGVASQIAAKLGEPYASFPFDMMKYGHGGVGGFGTLCGALNGGAALIGLFVSDKKTRDSMINDLFQWYENSQLPVFKPKKAVMNYTPASSVSHSTLCHASTANWGKASGFKIDSDERKERCRRLTGEVAAKVTTSLNAFFNHNYVTVYQNNENAGTCLTCHGEKGKLNNISGQMNCNSCHTKSLAHEVFGDIHYKYME</sequence>
<gene>
    <name evidence="2" type="ORF">FH5T_17420</name>
    <name evidence="3" type="ORF">SAMN05444285_101192</name>
</gene>
<dbReference type="EMBL" id="FOHT01000001">
    <property type="protein sequence ID" value="SES68541.1"/>
    <property type="molecule type" value="Genomic_DNA"/>
</dbReference>
<dbReference type="Gene3D" id="3.90.10.10">
    <property type="entry name" value="Cytochrome C3"/>
    <property type="match status" value="1"/>
</dbReference>
<evidence type="ECO:0000313" key="2">
    <source>
        <dbReference type="EMBL" id="AHW60818.1"/>
    </source>
</evidence>
<keyword evidence="4" id="KW-1185">Reference proteome</keyword>
<dbReference type="Proteomes" id="UP000181981">
    <property type="component" value="Unassembled WGS sequence"/>
</dbReference>
<evidence type="ECO:0000313" key="3">
    <source>
        <dbReference type="EMBL" id="SES68541.1"/>
    </source>
</evidence>
<evidence type="ECO:0000313" key="5">
    <source>
        <dbReference type="Proteomes" id="UP000181981"/>
    </source>
</evidence>
<dbReference type="AlphaFoldDB" id="X5DDA8"/>
<dbReference type="EMBL" id="CP007451">
    <property type="protein sequence ID" value="AHW60818.1"/>
    <property type="molecule type" value="Genomic_DNA"/>
</dbReference>
<dbReference type="InterPro" id="IPR036280">
    <property type="entry name" value="Multihaem_cyt_sf"/>
</dbReference>
<proteinExistence type="predicted"/>
<keyword evidence="1" id="KW-0472">Membrane</keyword>